<evidence type="ECO:0000313" key="3">
    <source>
        <dbReference type="Proteomes" id="UP000639643"/>
    </source>
</evidence>
<evidence type="ECO:0000313" key="2">
    <source>
        <dbReference type="EMBL" id="KAF6838661.1"/>
    </source>
</evidence>
<reference evidence="2" key="1">
    <citation type="journal article" date="2020" name="Phytopathology">
        <title>Genome Sequence Resources of Colletotrichum truncatum, C. plurivorum, C. musicola, and C. sojae: Four Species Pathogenic to Soybean (Glycine max).</title>
        <authorList>
            <person name="Rogerio F."/>
            <person name="Boufleur T.R."/>
            <person name="Ciampi-Guillardi M."/>
            <person name="Sukno S.A."/>
            <person name="Thon M.R."/>
            <person name="Massola Junior N.S."/>
            <person name="Baroncelli R."/>
        </authorList>
    </citation>
    <scope>NUCLEOTIDE SEQUENCE</scope>
    <source>
        <strain evidence="2">LFN0074</strain>
    </source>
</reference>
<comment type="caution">
    <text evidence="2">The sequence shown here is derived from an EMBL/GenBank/DDBJ whole genome shotgun (WGS) entry which is preliminary data.</text>
</comment>
<proteinExistence type="predicted"/>
<feature type="non-terminal residue" evidence="2">
    <location>
        <position position="96"/>
    </location>
</feature>
<organism evidence="2 3">
    <name type="scientific">Colletotrichum musicola</name>
    <dbReference type="NCBI Taxonomy" id="2175873"/>
    <lineage>
        <taxon>Eukaryota</taxon>
        <taxon>Fungi</taxon>
        <taxon>Dikarya</taxon>
        <taxon>Ascomycota</taxon>
        <taxon>Pezizomycotina</taxon>
        <taxon>Sordariomycetes</taxon>
        <taxon>Hypocreomycetidae</taxon>
        <taxon>Glomerellales</taxon>
        <taxon>Glomerellaceae</taxon>
        <taxon>Colletotrichum</taxon>
        <taxon>Colletotrichum orchidearum species complex</taxon>
    </lineage>
</organism>
<sequence>MNAKSPVRPAVGAEQGQGRPWSPGERGTAINKTCKRIEVPRAFKPVPGREPEIDTGWSPQADAELARLTSLQKLLTIILFRDVTIRFPSCLVTSKP</sequence>
<dbReference type="AlphaFoldDB" id="A0A8H6KXD1"/>
<name>A0A8H6KXD1_9PEZI</name>
<gene>
    <name evidence="2" type="ORF">CMUS01_04512</name>
</gene>
<evidence type="ECO:0000256" key="1">
    <source>
        <dbReference type="SAM" id="MobiDB-lite"/>
    </source>
</evidence>
<feature type="region of interest" description="Disordered" evidence="1">
    <location>
        <begin position="1"/>
        <end position="29"/>
    </location>
</feature>
<accession>A0A8H6KXD1</accession>
<dbReference type="EMBL" id="WIGM01000124">
    <property type="protein sequence ID" value="KAF6838661.1"/>
    <property type="molecule type" value="Genomic_DNA"/>
</dbReference>
<keyword evidence="3" id="KW-1185">Reference proteome</keyword>
<protein>
    <submittedName>
        <fullName evidence="2">Uncharacterized protein</fullName>
    </submittedName>
</protein>
<dbReference type="Proteomes" id="UP000639643">
    <property type="component" value="Unassembled WGS sequence"/>
</dbReference>